<name>A0A2T5PN10_ECTOL</name>
<evidence type="ECO:0000313" key="7">
    <source>
        <dbReference type="EMBL" id="PTU79129.1"/>
    </source>
</evidence>
<dbReference type="InterPro" id="IPR002781">
    <property type="entry name" value="TM_pro_TauE-like"/>
</dbReference>
<dbReference type="Proteomes" id="UP000244052">
    <property type="component" value="Unassembled WGS sequence"/>
</dbReference>
<protein>
    <recommendedName>
        <fullName evidence="6">Probable membrane transporter protein</fullName>
    </recommendedName>
</protein>
<keyword evidence="3 6" id="KW-0812">Transmembrane</keyword>
<dbReference type="GO" id="GO:0005886">
    <property type="term" value="C:plasma membrane"/>
    <property type="evidence" value="ECO:0007669"/>
    <property type="project" value="UniProtKB-SubCell"/>
</dbReference>
<evidence type="ECO:0000256" key="3">
    <source>
        <dbReference type="ARBA" id="ARBA00022692"/>
    </source>
</evidence>
<reference evidence="7 8" key="1">
    <citation type="submission" date="2018-04" db="EMBL/GenBank/DDBJ databases">
        <title>Pseudomonas sp. nov., isolated from mangrove soil.</title>
        <authorList>
            <person name="Chen C."/>
        </authorList>
    </citation>
    <scope>NUCLEOTIDE SEQUENCE [LARGE SCALE GENOMIC DNA]</scope>
    <source>
        <strain evidence="7 8">JCM 14246</strain>
    </source>
</reference>
<dbReference type="Pfam" id="PF01925">
    <property type="entry name" value="TauE"/>
    <property type="match status" value="1"/>
</dbReference>
<evidence type="ECO:0000256" key="2">
    <source>
        <dbReference type="ARBA" id="ARBA00009142"/>
    </source>
</evidence>
<feature type="transmembrane region" description="Helical" evidence="6">
    <location>
        <begin position="217"/>
        <end position="241"/>
    </location>
</feature>
<dbReference type="PANTHER" id="PTHR43701:SF2">
    <property type="entry name" value="MEMBRANE TRANSPORTER PROTEIN YJNA-RELATED"/>
    <property type="match status" value="1"/>
</dbReference>
<feature type="transmembrane region" description="Helical" evidence="6">
    <location>
        <begin position="124"/>
        <end position="142"/>
    </location>
</feature>
<comment type="subcellular location">
    <subcellularLocation>
        <location evidence="6">Cell membrane</location>
        <topology evidence="6">Multi-pass membrane protein</topology>
    </subcellularLocation>
    <subcellularLocation>
        <location evidence="1">Membrane</location>
        <topology evidence="1">Multi-pass membrane protein</topology>
    </subcellularLocation>
</comment>
<accession>A0A2T5PN10</accession>
<keyword evidence="5 6" id="KW-0472">Membrane</keyword>
<evidence type="ECO:0000256" key="4">
    <source>
        <dbReference type="ARBA" id="ARBA00022989"/>
    </source>
</evidence>
<feature type="transmembrane region" description="Helical" evidence="6">
    <location>
        <begin position="29"/>
        <end position="62"/>
    </location>
</feature>
<comment type="caution">
    <text evidence="7">The sequence shown here is derived from an EMBL/GenBank/DDBJ whole genome shotgun (WGS) entry which is preliminary data.</text>
</comment>
<evidence type="ECO:0000256" key="6">
    <source>
        <dbReference type="RuleBase" id="RU363041"/>
    </source>
</evidence>
<feature type="transmembrane region" description="Helical" evidence="6">
    <location>
        <begin position="177"/>
        <end position="205"/>
    </location>
</feature>
<dbReference type="InterPro" id="IPR051598">
    <property type="entry name" value="TSUP/Inactive_protease-like"/>
</dbReference>
<evidence type="ECO:0000256" key="1">
    <source>
        <dbReference type="ARBA" id="ARBA00004141"/>
    </source>
</evidence>
<sequence length="298" mass="30658">MQVQRAAAIGCGDEPTFILAQRRTRMDPLLLGGVAGVLVGLSMGLTGAGGGVLAVPALTMVLGLDLHQAVPLGLLAIGSAALLGSLDGLRHGLVRYRAALFMAAIGVLTASLGTRLAHRLPTDAVMLLFCLVLIVIAVRQWSQGMTPIASDIADAALFKPCRLAPDNWRFCWTPRCFMHFGAIGASAGLLTGLLGVGGGFVIVPFMRRYCELGMQGVVATSLAVIALVSLFSVGQALHAGIVVPPAGWLFIGACALGMAAGRLMAAQFRARTLQLGFAALAAGVALALGARSLTHLLA</sequence>
<feature type="transmembrane region" description="Helical" evidence="6">
    <location>
        <begin position="277"/>
        <end position="297"/>
    </location>
</feature>
<dbReference type="AlphaFoldDB" id="A0A2T5PN10"/>
<feature type="transmembrane region" description="Helical" evidence="6">
    <location>
        <begin position="98"/>
        <end position="117"/>
    </location>
</feature>
<feature type="transmembrane region" description="Helical" evidence="6">
    <location>
        <begin position="69"/>
        <end position="86"/>
    </location>
</feature>
<evidence type="ECO:0000256" key="5">
    <source>
        <dbReference type="ARBA" id="ARBA00023136"/>
    </source>
</evidence>
<keyword evidence="8" id="KW-1185">Reference proteome</keyword>
<dbReference type="EMBL" id="QASO01000062">
    <property type="protein sequence ID" value="PTU79129.1"/>
    <property type="molecule type" value="Genomic_DNA"/>
</dbReference>
<evidence type="ECO:0000313" key="8">
    <source>
        <dbReference type="Proteomes" id="UP000244052"/>
    </source>
</evidence>
<keyword evidence="4 6" id="KW-1133">Transmembrane helix</keyword>
<dbReference type="PANTHER" id="PTHR43701">
    <property type="entry name" value="MEMBRANE TRANSPORTER PROTEIN MJ0441-RELATED"/>
    <property type="match status" value="1"/>
</dbReference>
<proteinExistence type="inferred from homology"/>
<comment type="similarity">
    <text evidence="2 6">Belongs to the 4-toluene sulfonate uptake permease (TSUP) (TC 2.A.102) family.</text>
</comment>
<keyword evidence="6" id="KW-1003">Cell membrane</keyword>
<organism evidence="7 8">
    <name type="scientific">Ectopseudomonas oleovorans</name>
    <name type="common">Pseudomonas oleovorans</name>
    <dbReference type="NCBI Taxonomy" id="301"/>
    <lineage>
        <taxon>Bacteria</taxon>
        <taxon>Pseudomonadati</taxon>
        <taxon>Pseudomonadota</taxon>
        <taxon>Gammaproteobacteria</taxon>
        <taxon>Pseudomonadales</taxon>
        <taxon>Pseudomonadaceae</taxon>
        <taxon>Ectopseudomonas</taxon>
    </lineage>
</organism>
<feature type="transmembrane region" description="Helical" evidence="6">
    <location>
        <begin position="247"/>
        <end position="265"/>
    </location>
</feature>
<gene>
    <name evidence="7" type="ORF">DBO86_10660</name>
</gene>